<sequence length="108" mass="11731">MRSIKQVGIVGLTLVSLAAPATAQGVTIGRDGVTLQDPRDTGRARTERSTRGEVSEREAVRIARGQGLRDVDNVRSTRGSYRVEGTDRRGRDIDVVVDRRSGDVLSVK</sequence>
<dbReference type="EMBL" id="VZDO01000002">
    <property type="protein sequence ID" value="KAB0682064.1"/>
    <property type="molecule type" value="Genomic_DNA"/>
</dbReference>
<feature type="region of interest" description="Disordered" evidence="1">
    <location>
        <begin position="30"/>
        <end position="60"/>
    </location>
</feature>
<protein>
    <submittedName>
        <fullName evidence="4">PepSY domain-containing protein</fullName>
    </submittedName>
</protein>
<gene>
    <name evidence="4" type="ORF">F6X38_04490</name>
</gene>
<keyword evidence="2" id="KW-0732">Signal</keyword>
<evidence type="ECO:0000313" key="5">
    <source>
        <dbReference type="Proteomes" id="UP000432089"/>
    </source>
</evidence>
<organism evidence="4 5">
    <name type="scientific">Plantimonas leprariae</name>
    <dbReference type="NCBI Taxonomy" id="2615207"/>
    <lineage>
        <taxon>Bacteria</taxon>
        <taxon>Pseudomonadati</taxon>
        <taxon>Pseudomonadota</taxon>
        <taxon>Alphaproteobacteria</taxon>
        <taxon>Hyphomicrobiales</taxon>
        <taxon>Aurantimonadaceae</taxon>
        <taxon>Plantimonas</taxon>
    </lineage>
</organism>
<dbReference type="Proteomes" id="UP000432089">
    <property type="component" value="Unassembled WGS sequence"/>
</dbReference>
<dbReference type="AlphaFoldDB" id="A0A7V7PSE7"/>
<comment type="caution">
    <text evidence="4">The sequence shown here is derived from an EMBL/GenBank/DDBJ whole genome shotgun (WGS) entry which is preliminary data.</text>
</comment>
<reference evidence="4 5" key="1">
    <citation type="submission" date="2019-09" db="EMBL/GenBank/DDBJ databases">
        <title>YIM 132180 draft genome.</title>
        <authorList>
            <person name="Zhang K."/>
        </authorList>
    </citation>
    <scope>NUCLEOTIDE SEQUENCE [LARGE SCALE GENOMIC DNA]</scope>
    <source>
        <strain evidence="4 5">YIM 132180</strain>
    </source>
</reference>
<accession>A0A7V7PSE7</accession>
<evidence type="ECO:0000256" key="2">
    <source>
        <dbReference type="SAM" id="SignalP"/>
    </source>
</evidence>
<evidence type="ECO:0000313" key="4">
    <source>
        <dbReference type="EMBL" id="KAB0682064.1"/>
    </source>
</evidence>
<dbReference type="RefSeq" id="WP_150968323.1">
    <property type="nucleotide sequence ID" value="NZ_VZDO01000002.1"/>
</dbReference>
<feature type="domain" description="PepSY" evidence="3">
    <location>
        <begin position="48"/>
        <end position="106"/>
    </location>
</feature>
<evidence type="ECO:0000256" key="1">
    <source>
        <dbReference type="SAM" id="MobiDB-lite"/>
    </source>
</evidence>
<proteinExistence type="predicted"/>
<dbReference type="Pfam" id="PF13670">
    <property type="entry name" value="PepSY_2"/>
    <property type="match status" value="1"/>
</dbReference>
<feature type="compositionally biased region" description="Basic and acidic residues" evidence="1">
    <location>
        <begin position="37"/>
        <end position="60"/>
    </location>
</feature>
<feature type="signal peptide" evidence="2">
    <location>
        <begin position="1"/>
        <end position="23"/>
    </location>
</feature>
<name>A0A7V7PSE7_9HYPH</name>
<evidence type="ECO:0000259" key="3">
    <source>
        <dbReference type="Pfam" id="PF13670"/>
    </source>
</evidence>
<feature type="chain" id="PRO_5031388764" evidence="2">
    <location>
        <begin position="24"/>
        <end position="108"/>
    </location>
</feature>
<keyword evidence="5" id="KW-1185">Reference proteome</keyword>
<dbReference type="InterPro" id="IPR025711">
    <property type="entry name" value="PepSY"/>
</dbReference>